<keyword evidence="4" id="KW-1185">Reference proteome</keyword>
<dbReference type="Gene3D" id="3.30.428.10">
    <property type="entry name" value="HIT-like"/>
    <property type="match status" value="1"/>
</dbReference>
<keyword evidence="2" id="KW-0378">Hydrolase</keyword>
<evidence type="ECO:0000313" key="3">
    <source>
        <dbReference type="EMBL" id="TBU62957.1"/>
    </source>
</evidence>
<dbReference type="Pfam" id="PF11969">
    <property type="entry name" value="DcpS_C"/>
    <property type="match status" value="1"/>
</dbReference>
<protein>
    <submittedName>
        <fullName evidence="3">HIT-like domain-containing protein</fullName>
    </submittedName>
</protein>
<dbReference type="AlphaFoldDB" id="A0A4Q9Q680"/>
<proteinExistence type="predicted"/>
<dbReference type="EMBL" id="ML145091">
    <property type="protein sequence ID" value="TBU62957.1"/>
    <property type="molecule type" value="Genomic_DNA"/>
</dbReference>
<accession>A0A4Q9Q680</accession>
<sequence>MRLDAACATHVDDLSYRDSQALHCRLLSILRVVFVSSRAKHTTKPVDDVDEQSVLYPHASLQLSCIFCGASKENGFNIVWENDTYTVFTDINPSAEHHLQVIPKRHIESVKVLHPSDAVMVREMMDIGHKILDGLDTPPHLRRQRVFSADMEIWFSLGFHIPPYISVPHLHMHVQALPYRSCLRRLKYPVAPGRKGYEKGFSWFADAEQTAHLLEKGVQVRIFPC</sequence>
<gene>
    <name evidence="3" type="ORF">BD310DRAFT_1027344</name>
</gene>
<dbReference type="Proteomes" id="UP000292082">
    <property type="component" value="Unassembled WGS sequence"/>
</dbReference>
<keyword evidence="1" id="KW-0547">Nucleotide-binding</keyword>
<dbReference type="SUPFAM" id="SSF54197">
    <property type="entry name" value="HIT-like"/>
    <property type="match status" value="1"/>
</dbReference>
<dbReference type="GO" id="GO:0016787">
    <property type="term" value="F:hydrolase activity"/>
    <property type="evidence" value="ECO:0007669"/>
    <property type="project" value="UniProtKB-KW"/>
</dbReference>
<organism evidence="3 4">
    <name type="scientific">Dichomitus squalens</name>
    <dbReference type="NCBI Taxonomy" id="114155"/>
    <lineage>
        <taxon>Eukaryota</taxon>
        <taxon>Fungi</taxon>
        <taxon>Dikarya</taxon>
        <taxon>Basidiomycota</taxon>
        <taxon>Agaricomycotina</taxon>
        <taxon>Agaricomycetes</taxon>
        <taxon>Polyporales</taxon>
        <taxon>Polyporaceae</taxon>
        <taxon>Dichomitus</taxon>
    </lineage>
</organism>
<dbReference type="PROSITE" id="PS51084">
    <property type="entry name" value="HIT_2"/>
    <property type="match status" value="1"/>
</dbReference>
<dbReference type="PANTHER" id="PTHR12486:SF5">
    <property type="entry name" value="ADENOSINE 5'-MONOPHOSPHORAMIDASE HINT3"/>
    <property type="match status" value="1"/>
</dbReference>
<name>A0A4Q9Q680_9APHY</name>
<dbReference type="GO" id="GO:0000166">
    <property type="term" value="F:nucleotide binding"/>
    <property type="evidence" value="ECO:0007669"/>
    <property type="project" value="UniProtKB-KW"/>
</dbReference>
<reference evidence="3 4" key="1">
    <citation type="submission" date="2019-01" db="EMBL/GenBank/DDBJ databases">
        <title>Draft genome sequences of three monokaryotic isolates of the white-rot basidiomycete fungus Dichomitus squalens.</title>
        <authorList>
            <consortium name="DOE Joint Genome Institute"/>
            <person name="Lopez S.C."/>
            <person name="Andreopoulos B."/>
            <person name="Pangilinan J."/>
            <person name="Lipzen A."/>
            <person name="Riley R."/>
            <person name="Ahrendt S."/>
            <person name="Ng V."/>
            <person name="Barry K."/>
            <person name="Daum C."/>
            <person name="Grigoriev I.V."/>
            <person name="Hilden K.S."/>
            <person name="Makela M.R."/>
            <person name="de Vries R.P."/>
        </authorList>
    </citation>
    <scope>NUCLEOTIDE SEQUENCE [LARGE SCALE GENOMIC DNA]</scope>
    <source>
        <strain evidence="3 4">CBS 464.89</strain>
    </source>
</reference>
<evidence type="ECO:0000313" key="4">
    <source>
        <dbReference type="Proteomes" id="UP000292082"/>
    </source>
</evidence>
<evidence type="ECO:0000256" key="1">
    <source>
        <dbReference type="ARBA" id="ARBA00022741"/>
    </source>
</evidence>
<evidence type="ECO:0000256" key="2">
    <source>
        <dbReference type="ARBA" id="ARBA00022801"/>
    </source>
</evidence>
<dbReference type="PANTHER" id="PTHR12486">
    <property type="entry name" value="APRATAXIN-RELATED"/>
    <property type="match status" value="1"/>
</dbReference>
<dbReference type="InterPro" id="IPR011146">
    <property type="entry name" value="HIT-like"/>
</dbReference>
<dbReference type="InterPro" id="IPR036265">
    <property type="entry name" value="HIT-like_sf"/>
</dbReference>